<comment type="subcellular location">
    <subcellularLocation>
        <location evidence="9">Cell inner membrane</location>
        <topology evidence="9">Multi-pass membrane protein</topology>
    </subcellularLocation>
    <subcellularLocation>
        <location evidence="1">Cell membrane</location>
        <topology evidence="1">Multi-pass membrane protein</topology>
    </subcellularLocation>
</comment>
<dbReference type="AlphaFoldDB" id="A0A5S9PFU5"/>
<proteinExistence type="inferred from homology"/>
<keyword evidence="5 9" id="KW-0812">Transmembrane</keyword>
<dbReference type="PRINTS" id="PR00175">
    <property type="entry name" value="NAALASMPORT"/>
</dbReference>
<keyword evidence="9" id="KW-0997">Cell inner membrane</keyword>
<feature type="transmembrane region" description="Helical" evidence="9">
    <location>
        <begin position="68"/>
        <end position="87"/>
    </location>
</feature>
<evidence type="ECO:0000256" key="4">
    <source>
        <dbReference type="ARBA" id="ARBA00022475"/>
    </source>
</evidence>
<evidence type="ECO:0000256" key="7">
    <source>
        <dbReference type="ARBA" id="ARBA00022989"/>
    </source>
</evidence>
<feature type="transmembrane region" description="Helical" evidence="9">
    <location>
        <begin position="207"/>
        <end position="227"/>
    </location>
</feature>
<accession>A0A5S9PFU5</accession>
<dbReference type="PANTHER" id="PTHR30330:SF1">
    <property type="entry name" value="AMINO-ACID CARRIER PROTEIN ALST"/>
    <property type="match status" value="1"/>
</dbReference>
<dbReference type="PROSITE" id="PS00873">
    <property type="entry name" value="NA_ALANINE_SYMP"/>
    <property type="match status" value="1"/>
</dbReference>
<dbReference type="PANTHER" id="PTHR30330">
    <property type="entry name" value="AGSS FAMILY TRANSPORTER, SODIUM-ALANINE"/>
    <property type="match status" value="1"/>
</dbReference>
<dbReference type="OrthoDB" id="9806926at2"/>
<sequence>MNEIVNVINEILWSHVLIYLLIFASLFFTISFKFIQVRQFFTAWKLLARGKNSQRGHVSPWEALATSLAARIGTGNLAGVSVAITLGGPGAVFWMWLIAAMGMATAFVEASLAQVFKIRNKDGSFRGGPSYYIQYGLGQRWLGIVFAILLIIAFGLVFVAVQSHTIAQAAQNSFSVPDSVTAIILIVLSAAVVWGGMTRIAHFAGKVVPFMAIAYMLVALYVLLSNITEVPGILYNIASSGMGLDQAAGGTTGFALSAAMSNGVKRGLFSNEAGMGSAPNAAAAADPEPPHPAAQGYVQMLGVFIDTILVCTATAVIILLSGVYTQGMGMEGITLTQQALSSEVGSWGNYFVAFAIFLFSFTTIVGNYAYAESCLRFISNTKHVILGYRCCFLFMIFWGISANMPTIWNAADASMAMMATVNLITILLLGKYAWRVAKDFETQFKVTPNPQFDPSMFPELEGKIDPNAWPKIEK</sequence>
<keyword evidence="7 9" id="KW-1133">Transmembrane helix</keyword>
<protein>
    <submittedName>
        <fullName evidence="10">Amino-acid carrier protein AlsT</fullName>
    </submittedName>
</protein>
<name>A0A5S9PFU5_9GAMM</name>
<evidence type="ECO:0000313" key="10">
    <source>
        <dbReference type="EMBL" id="CAA0102502.1"/>
    </source>
</evidence>
<dbReference type="GO" id="GO:0005283">
    <property type="term" value="F:amino acid:sodium symporter activity"/>
    <property type="evidence" value="ECO:0007669"/>
    <property type="project" value="InterPro"/>
</dbReference>
<dbReference type="FunFam" id="1.20.1740.10:FF:000004">
    <property type="entry name" value="Sodium:alanine symporter family protein"/>
    <property type="match status" value="1"/>
</dbReference>
<evidence type="ECO:0000256" key="1">
    <source>
        <dbReference type="ARBA" id="ARBA00004651"/>
    </source>
</evidence>
<keyword evidence="4" id="KW-1003">Cell membrane</keyword>
<dbReference type="GO" id="GO:0005886">
    <property type="term" value="C:plasma membrane"/>
    <property type="evidence" value="ECO:0007669"/>
    <property type="project" value="UniProtKB-SubCell"/>
</dbReference>
<dbReference type="Gene3D" id="1.20.1740.10">
    <property type="entry name" value="Amino acid/polyamine transporter I"/>
    <property type="match status" value="1"/>
</dbReference>
<feature type="transmembrane region" description="Helical" evidence="9">
    <location>
        <begin position="383"/>
        <end position="401"/>
    </location>
</feature>
<keyword evidence="8 9" id="KW-0472">Membrane</keyword>
<evidence type="ECO:0000256" key="2">
    <source>
        <dbReference type="ARBA" id="ARBA00009261"/>
    </source>
</evidence>
<keyword evidence="6 9" id="KW-0769">Symport</keyword>
<feature type="transmembrane region" description="Helical" evidence="9">
    <location>
        <begin position="141"/>
        <end position="162"/>
    </location>
</feature>
<evidence type="ECO:0000313" key="11">
    <source>
        <dbReference type="Proteomes" id="UP000434580"/>
    </source>
</evidence>
<feature type="transmembrane region" description="Helical" evidence="9">
    <location>
        <begin position="174"/>
        <end position="195"/>
    </location>
</feature>
<feature type="transmembrane region" description="Helical" evidence="9">
    <location>
        <begin position="301"/>
        <end position="324"/>
    </location>
</feature>
<evidence type="ECO:0000256" key="6">
    <source>
        <dbReference type="ARBA" id="ARBA00022847"/>
    </source>
</evidence>
<comment type="similarity">
    <text evidence="2 9">Belongs to the alanine or glycine:cation symporter (AGCS) (TC 2.A.25) family.</text>
</comment>
<organism evidence="10 11">
    <name type="scientific">BD1-7 clade bacterium</name>
    <dbReference type="NCBI Taxonomy" id="2029982"/>
    <lineage>
        <taxon>Bacteria</taxon>
        <taxon>Pseudomonadati</taxon>
        <taxon>Pseudomonadota</taxon>
        <taxon>Gammaproteobacteria</taxon>
        <taxon>Cellvibrionales</taxon>
        <taxon>Spongiibacteraceae</taxon>
        <taxon>BD1-7 clade</taxon>
    </lineage>
</organism>
<dbReference type="NCBIfam" id="TIGR00835">
    <property type="entry name" value="agcS"/>
    <property type="match status" value="1"/>
</dbReference>
<evidence type="ECO:0000256" key="3">
    <source>
        <dbReference type="ARBA" id="ARBA00022448"/>
    </source>
</evidence>
<feature type="transmembrane region" description="Helical" evidence="9">
    <location>
        <begin position="12"/>
        <end position="35"/>
    </location>
</feature>
<feature type="transmembrane region" description="Helical" evidence="9">
    <location>
        <begin position="413"/>
        <end position="434"/>
    </location>
</feature>
<gene>
    <name evidence="10" type="primary">alsT_2</name>
    <name evidence="10" type="ORF">DPBNPPHM_04015</name>
</gene>
<evidence type="ECO:0000256" key="5">
    <source>
        <dbReference type="ARBA" id="ARBA00022692"/>
    </source>
</evidence>
<feature type="transmembrane region" description="Helical" evidence="9">
    <location>
        <begin position="350"/>
        <end position="371"/>
    </location>
</feature>
<dbReference type="Pfam" id="PF01235">
    <property type="entry name" value="Na_Ala_symp"/>
    <property type="match status" value="1"/>
</dbReference>
<dbReference type="InterPro" id="IPR001463">
    <property type="entry name" value="Na/Ala_symport"/>
</dbReference>
<evidence type="ECO:0000256" key="8">
    <source>
        <dbReference type="ARBA" id="ARBA00023136"/>
    </source>
</evidence>
<dbReference type="EMBL" id="CACSII010000010">
    <property type="protein sequence ID" value="CAA0102502.1"/>
    <property type="molecule type" value="Genomic_DNA"/>
</dbReference>
<dbReference type="Proteomes" id="UP000434580">
    <property type="component" value="Unassembled WGS sequence"/>
</dbReference>
<evidence type="ECO:0000256" key="9">
    <source>
        <dbReference type="RuleBase" id="RU363064"/>
    </source>
</evidence>
<keyword evidence="3 9" id="KW-0813">Transport</keyword>
<reference evidence="10 11" key="1">
    <citation type="submission" date="2019-11" db="EMBL/GenBank/DDBJ databases">
        <authorList>
            <person name="Holert J."/>
        </authorList>
    </citation>
    <scope>NUCLEOTIDE SEQUENCE [LARGE SCALE GENOMIC DNA]</scope>
    <source>
        <strain evidence="10">BC5_2</strain>
    </source>
</reference>